<feature type="compositionally biased region" description="Polar residues" evidence="1">
    <location>
        <begin position="356"/>
        <end position="381"/>
    </location>
</feature>
<feature type="compositionally biased region" description="Polar residues" evidence="1">
    <location>
        <begin position="621"/>
        <end position="651"/>
    </location>
</feature>
<feature type="compositionally biased region" description="Polar residues" evidence="1">
    <location>
        <begin position="303"/>
        <end position="322"/>
    </location>
</feature>
<feature type="region of interest" description="Disordered" evidence="1">
    <location>
        <begin position="298"/>
        <end position="322"/>
    </location>
</feature>
<sequence length="823" mass="90202">MVNKTEEETETAANCLWLVTNSKPCPKCNSPIQKNEGCNHMKCTKVSQSREAGCSQGNVREFVRAAVDTRSVLSQVWLVTNSKPCPKCNSPIQKDKGCNYMKCTQAEKKMKEVEELNRFLHYYMRYRNHGNSFHMEVPLKKNVCHKMKRLSNQAKKMGEETKFIQSAIEELLRARVVLRFSYPYGYYLEDKGGSKQIFEFMQNELEESTETLSQMVARQFLRTPRSKVVHAMHLTTRKRNEFLSAVSKGFLPPDTPQNSQRTPPSFHHSDDYQPWPDDSDEDDEDLRKAIEASIQDVMGKFSPQGTPESVQGTPDSSPSLQNLQKVDLPEGVAVTDQSTMSQGLLYALEMSKSLLMQQSETPSSSVPDEASPSHSTVQPQPRKQKSNRSSKQARVRPARTDVEEITLPTFSSYDMDIQKAMALSLQDTRKAQQDQGTNGTIQTSGKRGEETTGSFEHQSSLQKYLSAVSTSSRAESAGPKSRSEVTGRGAQGEREVPSRKGKNALKGHGQPSKSSGQSSVKGKSLSPRTTRGPFPERSEQPVGLSVASPRSNKFSTSPVRTSPSRVSSSTRSAPSSSKSSPLVRREASGSAHQVSKEPKRQLSLRIESNPSKSENPAAVDNNKSVSQKDSTKTASATISTVVQGQQTSGITSGRGRNEKLSDDKNKFLIDSAKTIDQTKVPGGGAGGNEDEESIQKGERSSSKRVQGGTPSIQMLSKREAGDTGEKSKDGGDEPPVLHGTKQLQVGKLEEELVQDSKDFEKERDIWQEQSSVLSKDISKEAGEHIATPSDSAVGLGVGVGGDSPQGEGQDTGDIDWQIEGTQL</sequence>
<feature type="compositionally biased region" description="Low complexity" evidence="1">
    <location>
        <begin position="506"/>
        <end position="526"/>
    </location>
</feature>
<dbReference type="PROSITE" id="PS50330">
    <property type="entry name" value="UIM"/>
    <property type="match status" value="1"/>
</dbReference>
<dbReference type="EMBL" id="MRZV01001803">
    <property type="protein sequence ID" value="PIK35833.1"/>
    <property type="molecule type" value="Genomic_DNA"/>
</dbReference>
<dbReference type="InterPro" id="IPR045840">
    <property type="entry name" value="Ariadne"/>
</dbReference>
<reference evidence="3 4" key="1">
    <citation type="journal article" date="2017" name="PLoS Biol.">
        <title>The sea cucumber genome provides insights into morphological evolution and visceral regeneration.</title>
        <authorList>
            <person name="Zhang X."/>
            <person name="Sun L."/>
            <person name="Yuan J."/>
            <person name="Sun Y."/>
            <person name="Gao Y."/>
            <person name="Zhang L."/>
            <person name="Li S."/>
            <person name="Dai H."/>
            <person name="Hamel J.F."/>
            <person name="Liu C."/>
            <person name="Yu Y."/>
            <person name="Liu S."/>
            <person name="Lin W."/>
            <person name="Guo K."/>
            <person name="Jin S."/>
            <person name="Xu P."/>
            <person name="Storey K.B."/>
            <person name="Huan P."/>
            <person name="Zhang T."/>
            <person name="Zhou Y."/>
            <person name="Zhang J."/>
            <person name="Lin C."/>
            <person name="Li X."/>
            <person name="Xing L."/>
            <person name="Huo D."/>
            <person name="Sun M."/>
            <person name="Wang L."/>
            <person name="Mercier A."/>
            <person name="Li F."/>
            <person name="Yang H."/>
            <person name="Xiang J."/>
        </authorList>
    </citation>
    <scope>NUCLEOTIDE SEQUENCE [LARGE SCALE GENOMIC DNA]</scope>
    <source>
        <strain evidence="3">Shaxun</strain>
        <tissue evidence="3">Muscle</tissue>
    </source>
</reference>
<dbReference type="Proteomes" id="UP000230750">
    <property type="component" value="Unassembled WGS sequence"/>
</dbReference>
<gene>
    <name evidence="3" type="ORF">BSL78_27343</name>
</gene>
<dbReference type="InterPro" id="IPR031127">
    <property type="entry name" value="E3_UB_ligase_RBR"/>
</dbReference>
<dbReference type="InterPro" id="IPR003903">
    <property type="entry name" value="UIM_dom"/>
</dbReference>
<evidence type="ECO:0000256" key="1">
    <source>
        <dbReference type="SAM" id="MobiDB-lite"/>
    </source>
</evidence>
<feature type="region of interest" description="Disordered" evidence="1">
    <location>
        <begin position="356"/>
        <end position="413"/>
    </location>
</feature>
<feature type="compositionally biased region" description="Low complexity" evidence="1">
    <location>
        <begin position="555"/>
        <end position="582"/>
    </location>
</feature>
<dbReference type="SUPFAM" id="SSF57850">
    <property type="entry name" value="RING/U-box"/>
    <property type="match status" value="2"/>
</dbReference>
<dbReference type="SMART" id="SM00726">
    <property type="entry name" value="UIM"/>
    <property type="match status" value="2"/>
</dbReference>
<accession>A0A2G8JJB5</accession>
<organism evidence="3 4">
    <name type="scientific">Stichopus japonicus</name>
    <name type="common">Sea cucumber</name>
    <dbReference type="NCBI Taxonomy" id="307972"/>
    <lineage>
        <taxon>Eukaryota</taxon>
        <taxon>Metazoa</taxon>
        <taxon>Echinodermata</taxon>
        <taxon>Eleutherozoa</taxon>
        <taxon>Echinozoa</taxon>
        <taxon>Holothuroidea</taxon>
        <taxon>Aspidochirotacea</taxon>
        <taxon>Aspidochirotida</taxon>
        <taxon>Stichopodidae</taxon>
        <taxon>Apostichopus</taxon>
    </lineage>
</organism>
<evidence type="ECO:0000313" key="3">
    <source>
        <dbReference type="EMBL" id="PIK35833.1"/>
    </source>
</evidence>
<keyword evidence="4" id="KW-1185">Reference proteome</keyword>
<feature type="region of interest" description="Disordered" evidence="1">
    <location>
        <begin position="425"/>
        <end position="749"/>
    </location>
</feature>
<feature type="compositionally biased region" description="Basic and acidic residues" evidence="1">
    <location>
        <begin position="716"/>
        <end position="731"/>
    </location>
</feature>
<dbReference type="AlphaFoldDB" id="A0A2G8JJB5"/>
<dbReference type="Gene3D" id="1.20.120.1750">
    <property type="match status" value="3"/>
</dbReference>
<feature type="compositionally biased region" description="Basic residues" evidence="1">
    <location>
        <begin position="382"/>
        <end position="397"/>
    </location>
</feature>
<dbReference type="PANTHER" id="PTHR11685">
    <property type="entry name" value="RBR FAMILY RING FINGER AND IBR DOMAIN-CONTAINING"/>
    <property type="match status" value="1"/>
</dbReference>
<dbReference type="Pfam" id="PF19422">
    <property type="entry name" value="Ariadne"/>
    <property type="match status" value="1"/>
</dbReference>
<dbReference type="OrthoDB" id="69641at2759"/>
<dbReference type="STRING" id="307972.A0A2G8JJB5"/>
<evidence type="ECO:0000259" key="2">
    <source>
        <dbReference type="Pfam" id="PF19422"/>
    </source>
</evidence>
<feature type="domain" description="Ariadne" evidence="2">
    <location>
        <begin position="117"/>
        <end position="231"/>
    </location>
</feature>
<proteinExistence type="predicted"/>
<dbReference type="GO" id="GO:0004842">
    <property type="term" value="F:ubiquitin-protein transferase activity"/>
    <property type="evidence" value="ECO:0007669"/>
    <property type="project" value="InterPro"/>
</dbReference>
<dbReference type="Pfam" id="PF02809">
    <property type="entry name" value="UIM"/>
    <property type="match status" value="2"/>
</dbReference>
<name>A0A2G8JJB5_STIJA</name>
<feature type="compositionally biased region" description="Polar residues" evidence="1">
    <location>
        <begin position="433"/>
        <end position="474"/>
    </location>
</feature>
<feature type="region of interest" description="Disordered" evidence="1">
    <location>
        <begin position="247"/>
        <end position="284"/>
    </location>
</feature>
<feature type="compositionally biased region" description="Basic and acidic residues" evidence="1">
    <location>
        <begin position="481"/>
        <end position="498"/>
    </location>
</feature>
<feature type="compositionally biased region" description="Basic and acidic residues" evidence="1">
    <location>
        <begin position="655"/>
        <end position="667"/>
    </location>
</feature>
<evidence type="ECO:0000313" key="4">
    <source>
        <dbReference type="Proteomes" id="UP000230750"/>
    </source>
</evidence>
<protein>
    <submittedName>
        <fullName evidence="3">Putative ankyrin repeat and IBR domain-containing protein 1</fullName>
    </submittedName>
</protein>
<comment type="caution">
    <text evidence="3">The sequence shown here is derived from an EMBL/GenBank/DDBJ whole genome shotgun (WGS) entry which is preliminary data.</text>
</comment>
<feature type="region of interest" description="Disordered" evidence="1">
    <location>
        <begin position="783"/>
        <end position="823"/>
    </location>
</feature>
<dbReference type="GO" id="GO:0016567">
    <property type="term" value="P:protein ubiquitination"/>
    <property type="evidence" value="ECO:0007669"/>
    <property type="project" value="InterPro"/>
</dbReference>